<evidence type="ECO:0000313" key="3">
    <source>
        <dbReference type="Proteomes" id="UP001244207"/>
    </source>
</evidence>
<name>A0AAD8XGY9_GLOAC</name>
<sequence>MLHSKVQPVHAVIFLAVVDLSALSVLFFSSSFLVRVITFISRLVPSFLFRVLLLLPPLPPSLLSKLISPCGSFLSFSVLPYLGLWSCLPEQPDSRPIAGLYRSRRERPRHHFDATGTSSPAFRRWDTQATKQVQQLQHPPVPILPKITVQSHRATSRNRQFAFSSFAPAISNKSPSILPSVHPPQSSLLAVAAPCSCYKFCETCSVHHLLPSASSVSQRETPFFRFAPKSGTLRPEPLQSHDLLIASSLLSCAPQTPFFAFASSTSCFSQFCSIAKSNQVAKEKIRIPRTYTTVSPTSNFRPFKQLLTAFPGEYLTVNSIIIIIITFPPKQSNPRTPAPR</sequence>
<gene>
    <name evidence="2" type="ORF">BDZ83DRAFT_196313</name>
</gene>
<keyword evidence="1" id="KW-0812">Transmembrane</keyword>
<reference evidence="2" key="1">
    <citation type="submission" date="2021-12" db="EMBL/GenBank/DDBJ databases">
        <title>Comparative genomics, transcriptomics and evolutionary studies reveal genomic signatures of adaptation to plant cell wall in hemibiotrophic fungi.</title>
        <authorList>
            <consortium name="DOE Joint Genome Institute"/>
            <person name="Baroncelli R."/>
            <person name="Diaz J.F."/>
            <person name="Benocci T."/>
            <person name="Peng M."/>
            <person name="Battaglia E."/>
            <person name="Haridas S."/>
            <person name="Andreopoulos W."/>
            <person name="Labutti K."/>
            <person name="Pangilinan J."/>
            <person name="Floch G.L."/>
            <person name="Makela M.R."/>
            <person name="Henrissat B."/>
            <person name="Grigoriev I.V."/>
            <person name="Crouch J.A."/>
            <person name="De Vries R.P."/>
            <person name="Sukno S.A."/>
            <person name="Thon M.R."/>
        </authorList>
    </citation>
    <scope>NUCLEOTIDE SEQUENCE</scope>
    <source>
        <strain evidence="2">CBS 112980</strain>
    </source>
</reference>
<dbReference type="RefSeq" id="XP_060367644.1">
    <property type="nucleotide sequence ID" value="XM_060501630.1"/>
</dbReference>
<proteinExistence type="predicted"/>
<evidence type="ECO:0000256" key="1">
    <source>
        <dbReference type="SAM" id="Phobius"/>
    </source>
</evidence>
<protein>
    <submittedName>
        <fullName evidence="2">Uncharacterized protein</fullName>
    </submittedName>
</protein>
<keyword evidence="3" id="KW-1185">Reference proteome</keyword>
<feature type="transmembrane region" description="Helical" evidence="1">
    <location>
        <begin position="12"/>
        <end position="30"/>
    </location>
</feature>
<keyword evidence="1" id="KW-1133">Transmembrane helix</keyword>
<dbReference type="AlphaFoldDB" id="A0AAD8XGY9"/>
<dbReference type="GeneID" id="85385529"/>
<dbReference type="Proteomes" id="UP001244207">
    <property type="component" value="Unassembled WGS sequence"/>
</dbReference>
<accession>A0AAD8XGY9</accession>
<organism evidence="2 3">
    <name type="scientific">Glomerella acutata</name>
    <name type="common">Colletotrichum acutatum</name>
    <dbReference type="NCBI Taxonomy" id="27357"/>
    <lineage>
        <taxon>Eukaryota</taxon>
        <taxon>Fungi</taxon>
        <taxon>Dikarya</taxon>
        <taxon>Ascomycota</taxon>
        <taxon>Pezizomycotina</taxon>
        <taxon>Sordariomycetes</taxon>
        <taxon>Hypocreomycetidae</taxon>
        <taxon>Glomerellales</taxon>
        <taxon>Glomerellaceae</taxon>
        <taxon>Colletotrichum</taxon>
        <taxon>Colletotrichum acutatum species complex</taxon>
    </lineage>
</organism>
<keyword evidence="1" id="KW-0472">Membrane</keyword>
<evidence type="ECO:0000313" key="2">
    <source>
        <dbReference type="EMBL" id="KAK1727589.1"/>
    </source>
</evidence>
<dbReference type="EMBL" id="JAHMHS010000023">
    <property type="protein sequence ID" value="KAK1727589.1"/>
    <property type="molecule type" value="Genomic_DNA"/>
</dbReference>
<comment type="caution">
    <text evidence="2">The sequence shown here is derived from an EMBL/GenBank/DDBJ whole genome shotgun (WGS) entry which is preliminary data.</text>
</comment>